<dbReference type="AlphaFoldDB" id="M6W5L9"/>
<comment type="caution">
    <text evidence="2">The sequence shown here is derived from an EMBL/GenBank/DDBJ whole genome shotgun (WGS) entry which is preliminary data.</text>
</comment>
<dbReference type="EMBL" id="AKWE02000134">
    <property type="protein sequence ID" value="EMO57048.1"/>
    <property type="molecule type" value="Genomic_DNA"/>
</dbReference>
<proteinExistence type="predicted"/>
<organism evidence="2 3">
    <name type="scientific">Leptospira santarosai str. CBC1416</name>
    <dbReference type="NCBI Taxonomy" id="1193059"/>
    <lineage>
        <taxon>Bacteria</taxon>
        <taxon>Pseudomonadati</taxon>
        <taxon>Spirochaetota</taxon>
        <taxon>Spirochaetia</taxon>
        <taxon>Leptospirales</taxon>
        <taxon>Leptospiraceae</taxon>
        <taxon>Leptospira</taxon>
    </lineage>
</organism>
<protein>
    <submittedName>
        <fullName evidence="2">Uncharacterized protein</fullName>
    </submittedName>
</protein>
<feature type="transmembrane region" description="Helical" evidence="1">
    <location>
        <begin position="6"/>
        <end position="25"/>
    </location>
</feature>
<evidence type="ECO:0000313" key="3">
    <source>
        <dbReference type="Proteomes" id="UP000012149"/>
    </source>
</evidence>
<accession>M6W5L9</accession>
<keyword evidence="1" id="KW-0472">Membrane</keyword>
<keyword evidence="1" id="KW-0812">Transmembrane</keyword>
<name>M6W5L9_9LEPT</name>
<reference evidence="2 3" key="1">
    <citation type="submission" date="2013-01" db="EMBL/GenBank/DDBJ databases">
        <authorList>
            <person name="Harkins D.M."/>
            <person name="Durkin A.S."/>
            <person name="Brinkac L.M."/>
            <person name="Haft D.H."/>
            <person name="Selengut J.D."/>
            <person name="Sanka R."/>
            <person name="DePew J."/>
            <person name="Purushe J."/>
            <person name="Matthias M.A."/>
            <person name="Vinetz J.M."/>
            <person name="Sutton G.G."/>
            <person name="Nierman W.C."/>
            <person name="Fouts D.E."/>
        </authorList>
    </citation>
    <scope>NUCLEOTIDE SEQUENCE [LARGE SCALE GENOMIC DNA]</scope>
    <source>
        <strain evidence="2 3">CBC1416</strain>
    </source>
</reference>
<dbReference type="Proteomes" id="UP000012149">
    <property type="component" value="Unassembled WGS sequence"/>
</dbReference>
<evidence type="ECO:0000313" key="2">
    <source>
        <dbReference type="EMBL" id="EMO57048.1"/>
    </source>
</evidence>
<keyword evidence="1" id="KW-1133">Transmembrane helix</keyword>
<sequence>MESGIYGLMLFLTIGLLFFLGKFCGRATWSIGPVRIYLHFETGFSNWG</sequence>
<evidence type="ECO:0000256" key="1">
    <source>
        <dbReference type="SAM" id="Phobius"/>
    </source>
</evidence>
<gene>
    <name evidence="2" type="ORF">LEP1GSC161_0266</name>
</gene>